<evidence type="ECO:0000256" key="16">
    <source>
        <dbReference type="ARBA" id="ARBA00023136"/>
    </source>
</evidence>
<evidence type="ECO:0000256" key="18">
    <source>
        <dbReference type="ARBA" id="ARBA00032375"/>
    </source>
</evidence>
<evidence type="ECO:0000256" key="15">
    <source>
        <dbReference type="ARBA" id="ARBA00023098"/>
    </source>
</evidence>
<dbReference type="GO" id="GO:0009279">
    <property type="term" value="C:cell outer membrane"/>
    <property type="evidence" value="ECO:0007669"/>
    <property type="project" value="UniProtKB-SubCell"/>
</dbReference>
<evidence type="ECO:0000256" key="5">
    <source>
        <dbReference type="ARBA" id="ARBA00011702"/>
    </source>
</evidence>
<protein>
    <recommendedName>
        <fullName evidence="18">Phosphatidylcholine 1-acylhydrolase</fullName>
        <ecNumber evidence="6">3.1.1.32</ecNumber>
        <ecNumber evidence="7">3.1.1.4</ecNumber>
    </recommendedName>
</protein>
<evidence type="ECO:0000256" key="3">
    <source>
        <dbReference type="ARBA" id="ARBA00004571"/>
    </source>
</evidence>
<dbReference type="GO" id="GO:0008970">
    <property type="term" value="F:phospholipase A1 activity"/>
    <property type="evidence" value="ECO:0007669"/>
    <property type="project" value="UniProtKB-EC"/>
</dbReference>
<evidence type="ECO:0000256" key="10">
    <source>
        <dbReference type="ARBA" id="ARBA00022723"/>
    </source>
</evidence>
<reference evidence="21 22" key="1">
    <citation type="submission" date="2020-08" db="EMBL/GenBank/DDBJ databases">
        <title>Bridging the membrane lipid divide: bacteria of the FCB group superphylum have the potential to synthesize archaeal ether lipids.</title>
        <authorList>
            <person name="Villanueva L."/>
            <person name="Von Meijenfeldt F.A.B."/>
            <person name="Westbye A.B."/>
            <person name="Yadav S."/>
            <person name="Hopmans E.C."/>
            <person name="Dutilh B.E."/>
            <person name="Sinninghe Damste J.S."/>
        </authorList>
    </citation>
    <scope>NUCLEOTIDE SEQUENCE [LARGE SCALE GENOMIC DNA]</scope>
    <source>
        <strain evidence="21">NIOZ-UU17</strain>
    </source>
</reference>
<comment type="cofactor">
    <cofactor evidence="20">
        <name>Ca(2+)</name>
        <dbReference type="ChEBI" id="CHEBI:29108"/>
    </cofactor>
    <text evidence="20">Binds 1 Ca(2+) ion per monomer.</text>
</comment>
<dbReference type="PRINTS" id="PR01486">
    <property type="entry name" value="PHPHLIPASEA1"/>
</dbReference>
<evidence type="ECO:0000256" key="14">
    <source>
        <dbReference type="ARBA" id="ARBA00022963"/>
    </source>
</evidence>
<dbReference type="InterPro" id="IPR036541">
    <property type="entry name" value="PLipase_A1_sf"/>
</dbReference>
<evidence type="ECO:0000256" key="8">
    <source>
        <dbReference type="ARBA" id="ARBA00022452"/>
    </source>
</evidence>
<feature type="active site" description="Proton acceptor" evidence="19">
    <location>
        <position position="256"/>
    </location>
</feature>
<comment type="catalytic activity">
    <reaction evidence="1">
        <text>a 1,2-diacyl-sn-glycero-3-phosphocholine + H2O = a 2-acyl-sn-glycero-3-phosphocholine + a fatty acid + H(+)</text>
        <dbReference type="Rhea" id="RHEA:18689"/>
        <dbReference type="ChEBI" id="CHEBI:15377"/>
        <dbReference type="ChEBI" id="CHEBI:15378"/>
        <dbReference type="ChEBI" id="CHEBI:28868"/>
        <dbReference type="ChEBI" id="CHEBI:57643"/>
        <dbReference type="ChEBI" id="CHEBI:57875"/>
        <dbReference type="EC" id="3.1.1.32"/>
    </reaction>
</comment>
<evidence type="ECO:0000313" key="22">
    <source>
        <dbReference type="Proteomes" id="UP000605201"/>
    </source>
</evidence>
<evidence type="ECO:0000256" key="19">
    <source>
        <dbReference type="PIRSR" id="PIRSR603187-1"/>
    </source>
</evidence>
<evidence type="ECO:0000256" key="9">
    <source>
        <dbReference type="ARBA" id="ARBA00022692"/>
    </source>
</evidence>
<keyword evidence="17" id="KW-0998">Cell outer membrane</keyword>
<sequence>MRVLSVFWILIAGTTVFAGNIETIIAPPAGMPQSGQKAEFSVYVHNTGDDTVSVQLPNRLTCRVESDGRTVEAIADAAHPFQEVPAALGKNGFVKGRYAFTVPTGIEGPVRMSVSEFDAVGVMFVVAAAAQPKTQVPDTGGSESPEAYATLDSLFTLYQPYLANLTAYEPMYFLVGTDPRKSKFQISFKYRPMNTEAPLAKGLHFGYTQTSFWDLKSNSAPFKDTSYKPELFFLSPNINSRPSWIKGFFIQTGFQHESNGRDGEFSRSTNFLYAKPVFIFYDPKLGYGLQVAPKMWAYINNDEETNPDLDDYRGYFELEIKLGTPDSFVLGSFFRWADEGASVQLDLTYPIHRFPFSNFDFYLQAQYTNALAESLLNYQERTEAVRLGFSIVR</sequence>
<dbReference type="InterPro" id="IPR003187">
    <property type="entry name" value="PLipase_A1"/>
</dbReference>
<keyword evidence="12" id="KW-0378">Hydrolase</keyword>
<dbReference type="Pfam" id="PF02253">
    <property type="entry name" value="PLA1"/>
    <property type="match status" value="1"/>
</dbReference>
<name>A0A8J6NRC2_9BACT</name>
<evidence type="ECO:0000256" key="4">
    <source>
        <dbReference type="ARBA" id="ARBA00010525"/>
    </source>
</evidence>
<keyword evidence="15" id="KW-0443">Lipid metabolism</keyword>
<feature type="binding site" description="in dimeric form" evidence="20">
    <location>
        <position position="261"/>
    </location>
    <ligand>
        <name>Ca(2+)</name>
        <dbReference type="ChEBI" id="CHEBI:29108"/>
        <label>1</label>
    </ligand>
</feature>
<keyword evidence="10 20" id="KW-0479">Metal-binding</keyword>
<comment type="subunit">
    <text evidence="5">Homodimer; dimerization is reversible, and the dimeric form is the active one.</text>
</comment>
<dbReference type="SUPFAM" id="SSF56931">
    <property type="entry name" value="Outer membrane phospholipase A (OMPLA)"/>
    <property type="match status" value="1"/>
</dbReference>
<dbReference type="EC" id="3.1.1.4" evidence="7"/>
<comment type="catalytic activity">
    <reaction evidence="2">
        <text>a 1,2-diacyl-sn-glycero-3-phosphocholine + H2O = a 1-acyl-sn-glycero-3-phosphocholine + a fatty acid + H(+)</text>
        <dbReference type="Rhea" id="RHEA:15801"/>
        <dbReference type="ChEBI" id="CHEBI:15377"/>
        <dbReference type="ChEBI" id="CHEBI:15378"/>
        <dbReference type="ChEBI" id="CHEBI:28868"/>
        <dbReference type="ChEBI" id="CHEBI:57643"/>
        <dbReference type="ChEBI" id="CHEBI:58168"/>
        <dbReference type="EC" id="3.1.1.4"/>
    </reaction>
</comment>
<keyword evidence="14" id="KW-0442">Lipid degradation</keyword>
<evidence type="ECO:0000256" key="11">
    <source>
        <dbReference type="ARBA" id="ARBA00022729"/>
    </source>
</evidence>
<feature type="binding site" description="in dimeric form" evidence="20">
    <location>
        <position position="266"/>
    </location>
    <ligand>
        <name>Ca(2+)</name>
        <dbReference type="ChEBI" id="CHEBI:29108"/>
        <label>1</label>
    </ligand>
</feature>
<evidence type="ECO:0000256" key="1">
    <source>
        <dbReference type="ARBA" id="ARBA00000111"/>
    </source>
</evidence>
<comment type="subcellular location">
    <subcellularLocation>
        <location evidence="3">Cell outer membrane</location>
        <topology evidence="3">Multi-pass membrane protein</topology>
    </subcellularLocation>
</comment>
<evidence type="ECO:0000256" key="6">
    <source>
        <dbReference type="ARBA" id="ARBA00013179"/>
    </source>
</evidence>
<dbReference type="AlphaFoldDB" id="A0A8J6NRC2"/>
<proteinExistence type="inferred from homology"/>
<dbReference type="GO" id="GO:0046872">
    <property type="term" value="F:metal ion binding"/>
    <property type="evidence" value="ECO:0007669"/>
    <property type="project" value="UniProtKB-KW"/>
</dbReference>
<dbReference type="EC" id="3.1.1.32" evidence="6"/>
<evidence type="ECO:0000313" key="21">
    <source>
        <dbReference type="EMBL" id="MBC8430558.1"/>
    </source>
</evidence>
<gene>
    <name evidence="21" type="ORF">H8D96_01435</name>
</gene>
<dbReference type="GO" id="GO:0016042">
    <property type="term" value="P:lipid catabolic process"/>
    <property type="evidence" value="ECO:0007669"/>
    <property type="project" value="UniProtKB-KW"/>
</dbReference>
<dbReference type="Gene3D" id="2.40.230.10">
    <property type="entry name" value="Phospholipase A1"/>
    <property type="match status" value="1"/>
</dbReference>
<keyword evidence="11" id="KW-0732">Signal</keyword>
<evidence type="ECO:0000256" key="12">
    <source>
        <dbReference type="ARBA" id="ARBA00022801"/>
    </source>
</evidence>
<dbReference type="PANTHER" id="PTHR40457:SF1">
    <property type="entry name" value="PHOSPHOLIPASE A1"/>
    <property type="match status" value="1"/>
</dbReference>
<keyword evidence="13 20" id="KW-0106">Calcium</keyword>
<dbReference type="GO" id="GO:0004623">
    <property type="term" value="F:phospholipase A2 activity"/>
    <property type="evidence" value="ECO:0007669"/>
    <property type="project" value="UniProtKB-EC"/>
</dbReference>
<organism evidence="21 22">
    <name type="scientific">Candidatus Desulfatibia vada</name>
    <dbReference type="NCBI Taxonomy" id="2841696"/>
    <lineage>
        <taxon>Bacteria</taxon>
        <taxon>Pseudomonadati</taxon>
        <taxon>Thermodesulfobacteriota</taxon>
        <taxon>Desulfobacteria</taxon>
        <taxon>Desulfobacterales</taxon>
        <taxon>Desulfobacterales incertae sedis</taxon>
        <taxon>Candidatus Desulfatibia</taxon>
    </lineage>
</organism>
<evidence type="ECO:0000256" key="20">
    <source>
        <dbReference type="PIRSR" id="PIRSR603187-2"/>
    </source>
</evidence>
<comment type="caution">
    <text evidence="21">The sequence shown here is derived from an EMBL/GenBank/DDBJ whole genome shotgun (WGS) entry which is preliminary data.</text>
</comment>
<keyword evidence="8" id="KW-1134">Transmembrane beta strand</keyword>
<evidence type="ECO:0000256" key="7">
    <source>
        <dbReference type="ARBA" id="ARBA00013278"/>
    </source>
</evidence>
<feature type="active site" description="Nucleophile" evidence="19">
    <location>
        <position position="258"/>
    </location>
</feature>
<evidence type="ECO:0000256" key="17">
    <source>
        <dbReference type="ARBA" id="ARBA00023237"/>
    </source>
</evidence>
<keyword evidence="9" id="KW-0812">Transmembrane</keyword>
<dbReference type="PANTHER" id="PTHR40457">
    <property type="entry name" value="PHOSPHOLIPASE A1"/>
    <property type="match status" value="1"/>
</dbReference>
<keyword evidence="16" id="KW-0472">Membrane</keyword>
<evidence type="ECO:0000256" key="2">
    <source>
        <dbReference type="ARBA" id="ARBA00001604"/>
    </source>
</evidence>
<accession>A0A8J6NRC2</accession>
<evidence type="ECO:0000256" key="13">
    <source>
        <dbReference type="ARBA" id="ARBA00022837"/>
    </source>
</evidence>
<dbReference type="EMBL" id="JACNIG010000055">
    <property type="protein sequence ID" value="MBC8430558.1"/>
    <property type="molecule type" value="Genomic_DNA"/>
</dbReference>
<feature type="binding site" description="in dimeric form" evidence="20">
    <location>
        <position position="219"/>
    </location>
    <ligand>
        <name>Ca(2+)</name>
        <dbReference type="ChEBI" id="CHEBI:29108"/>
        <label>1</label>
    </ligand>
</feature>
<dbReference type="Proteomes" id="UP000605201">
    <property type="component" value="Unassembled WGS sequence"/>
</dbReference>
<comment type="similarity">
    <text evidence="4">Belongs to the phospholipase A1 family.</text>
</comment>